<name>A0A5M8PXC4_9LECA</name>
<dbReference type="Proteomes" id="UP000324767">
    <property type="component" value="Unassembled WGS sequence"/>
</dbReference>
<keyword evidence="2" id="KW-1133">Transmembrane helix</keyword>
<dbReference type="AlphaFoldDB" id="A0A5M8PXC4"/>
<reference evidence="3 4" key="1">
    <citation type="submission" date="2019-09" db="EMBL/GenBank/DDBJ databases">
        <title>The hologenome of the rock-dwelling lichen Lasallia pustulata.</title>
        <authorList>
            <person name="Greshake Tzovaras B."/>
            <person name="Segers F."/>
            <person name="Bicker A."/>
            <person name="Dal Grande F."/>
            <person name="Otte J."/>
            <person name="Hankeln T."/>
            <person name="Schmitt I."/>
            <person name="Ebersberger I."/>
        </authorList>
    </citation>
    <scope>NUCLEOTIDE SEQUENCE [LARGE SCALE GENOMIC DNA]</scope>
    <source>
        <strain evidence="3">A1-1</strain>
    </source>
</reference>
<evidence type="ECO:0000256" key="2">
    <source>
        <dbReference type="SAM" id="Phobius"/>
    </source>
</evidence>
<comment type="caution">
    <text evidence="3">The sequence shown here is derived from an EMBL/GenBank/DDBJ whole genome shotgun (WGS) entry which is preliminary data.</text>
</comment>
<gene>
    <name evidence="3" type="ORF">FRX48_01148</name>
</gene>
<feature type="compositionally biased region" description="Polar residues" evidence="1">
    <location>
        <begin position="432"/>
        <end position="441"/>
    </location>
</feature>
<feature type="region of interest" description="Disordered" evidence="1">
    <location>
        <begin position="400"/>
        <end position="441"/>
    </location>
</feature>
<organism evidence="3 4">
    <name type="scientific">Lasallia pustulata</name>
    <dbReference type="NCBI Taxonomy" id="136370"/>
    <lineage>
        <taxon>Eukaryota</taxon>
        <taxon>Fungi</taxon>
        <taxon>Dikarya</taxon>
        <taxon>Ascomycota</taxon>
        <taxon>Pezizomycotina</taxon>
        <taxon>Lecanoromycetes</taxon>
        <taxon>OSLEUM clade</taxon>
        <taxon>Umbilicariomycetidae</taxon>
        <taxon>Umbilicariales</taxon>
        <taxon>Umbilicariaceae</taxon>
        <taxon>Lasallia</taxon>
    </lineage>
</organism>
<dbReference type="EMBL" id="VXIT01000002">
    <property type="protein sequence ID" value="KAA6414399.1"/>
    <property type="molecule type" value="Genomic_DNA"/>
</dbReference>
<feature type="region of interest" description="Disordered" evidence="1">
    <location>
        <begin position="99"/>
        <end position="143"/>
    </location>
</feature>
<accession>A0A5M8PXC4</accession>
<keyword evidence="2" id="KW-0812">Transmembrane</keyword>
<dbReference type="OrthoDB" id="10556947at2759"/>
<feature type="compositionally biased region" description="Low complexity" evidence="1">
    <location>
        <begin position="409"/>
        <end position="424"/>
    </location>
</feature>
<evidence type="ECO:0000313" key="4">
    <source>
        <dbReference type="Proteomes" id="UP000324767"/>
    </source>
</evidence>
<evidence type="ECO:0000256" key="1">
    <source>
        <dbReference type="SAM" id="MobiDB-lite"/>
    </source>
</evidence>
<sequence length="441" mass="49257">MATSSLELISFHVLFVIFIPVRVILVCIIHFLSPAGPAVRIDEEDRSVRRQERRQARAQVKNIDYRTLSTRQLLTQSCRDGLVVVVYLLEWRWIYGEEEEDREAEEEEEDEEAGEEREDEENGEEEEDEEAGEGEGKEEVEEGPSQWMVLKGRMVDGLRVRHAQLEAPLEWWSRNWKGFLLLLGLAILWSFIFDPDDWAEGNRAIADVKVMVPIIYTYDGARAAADPTAILVANRVTPEAGLAWETPFVGTLEDPLYSRGIWANEDWASAWATGMMDAVMDGEPSNSQSAAAEVSSLLIRRCGTYPEEWESCGPGPIARSPLTLEHPMDSASRERRRIREILSRSVESAMSRSIPSAASASMRAIDRFEALFDSSRLEATSIRAIDRVKASLSNLATKSIRSSPASARVPATSTVSSLSSTLPPDYARTIPSHRSLTTPGT</sequence>
<feature type="transmembrane region" description="Helical" evidence="2">
    <location>
        <begin position="12"/>
        <end position="32"/>
    </location>
</feature>
<protein>
    <submittedName>
        <fullName evidence="3">Uncharacterized protein</fullName>
    </submittedName>
</protein>
<evidence type="ECO:0000313" key="3">
    <source>
        <dbReference type="EMBL" id="KAA6414399.1"/>
    </source>
</evidence>
<feature type="compositionally biased region" description="Acidic residues" evidence="1">
    <location>
        <begin position="99"/>
        <end position="142"/>
    </location>
</feature>
<proteinExistence type="predicted"/>
<keyword evidence="2" id="KW-0472">Membrane</keyword>